<dbReference type="PANTHER" id="PTHR30136:SF8">
    <property type="entry name" value="TRANSCRIPTIONAL REGULATORY PROTEIN"/>
    <property type="match status" value="1"/>
</dbReference>
<protein>
    <submittedName>
        <fullName evidence="6">Transcriptional regulator, IclR family</fullName>
    </submittedName>
</protein>
<proteinExistence type="predicted"/>
<dbReference type="InterPro" id="IPR036390">
    <property type="entry name" value="WH_DNA-bd_sf"/>
</dbReference>
<dbReference type="STRING" id="568899.SAMN05192534_11761"/>
<keyword evidence="3" id="KW-0804">Transcription</keyword>
<dbReference type="SUPFAM" id="SSF46785">
    <property type="entry name" value="Winged helix' DNA-binding domain"/>
    <property type="match status" value="1"/>
</dbReference>
<dbReference type="EMBL" id="FNDK01000017">
    <property type="protein sequence ID" value="SDH99165.1"/>
    <property type="molecule type" value="Genomic_DNA"/>
</dbReference>
<dbReference type="SMART" id="SM00346">
    <property type="entry name" value="HTH_ICLR"/>
    <property type="match status" value="1"/>
</dbReference>
<dbReference type="RefSeq" id="WP_175487502.1">
    <property type="nucleotide sequence ID" value="NZ_FNDK01000017.1"/>
</dbReference>
<evidence type="ECO:0000256" key="1">
    <source>
        <dbReference type="ARBA" id="ARBA00023015"/>
    </source>
</evidence>
<evidence type="ECO:0000256" key="3">
    <source>
        <dbReference type="ARBA" id="ARBA00023163"/>
    </source>
</evidence>
<dbReference type="SUPFAM" id="SSF55781">
    <property type="entry name" value="GAF domain-like"/>
    <property type="match status" value="1"/>
</dbReference>
<dbReference type="InterPro" id="IPR036388">
    <property type="entry name" value="WH-like_DNA-bd_sf"/>
</dbReference>
<dbReference type="Gene3D" id="1.10.10.10">
    <property type="entry name" value="Winged helix-like DNA-binding domain superfamily/Winged helix DNA-binding domain"/>
    <property type="match status" value="1"/>
</dbReference>
<dbReference type="AlphaFoldDB" id="A0A1G8GXL3"/>
<feature type="domain" description="IclR-ED" evidence="5">
    <location>
        <begin position="73"/>
        <end position="251"/>
    </location>
</feature>
<dbReference type="InterPro" id="IPR014757">
    <property type="entry name" value="Tscrpt_reg_IclR_C"/>
</dbReference>
<evidence type="ECO:0000259" key="4">
    <source>
        <dbReference type="PROSITE" id="PS51077"/>
    </source>
</evidence>
<gene>
    <name evidence="6" type="ORF">SAMN05192534_11761</name>
</gene>
<dbReference type="InterPro" id="IPR050707">
    <property type="entry name" value="HTH_MetabolicPath_Reg"/>
</dbReference>
<dbReference type="PROSITE" id="PS51077">
    <property type="entry name" value="HTH_ICLR"/>
    <property type="match status" value="1"/>
</dbReference>
<accession>A0A1G8GXL3</accession>
<dbReference type="Proteomes" id="UP000199163">
    <property type="component" value="Unassembled WGS sequence"/>
</dbReference>
<dbReference type="Pfam" id="PF09339">
    <property type="entry name" value="HTH_IclR"/>
    <property type="match status" value="1"/>
</dbReference>
<feature type="domain" description="HTH iclR-type" evidence="4">
    <location>
        <begin position="11"/>
        <end position="72"/>
    </location>
</feature>
<name>A0A1G8GXL3_9BACI</name>
<organism evidence="6 7">
    <name type="scientific">Alteribacillus persepolensis</name>
    <dbReference type="NCBI Taxonomy" id="568899"/>
    <lineage>
        <taxon>Bacteria</taxon>
        <taxon>Bacillati</taxon>
        <taxon>Bacillota</taxon>
        <taxon>Bacilli</taxon>
        <taxon>Bacillales</taxon>
        <taxon>Bacillaceae</taxon>
        <taxon>Alteribacillus</taxon>
    </lineage>
</organism>
<dbReference type="GO" id="GO:0003677">
    <property type="term" value="F:DNA binding"/>
    <property type="evidence" value="ECO:0007669"/>
    <property type="project" value="UniProtKB-KW"/>
</dbReference>
<dbReference type="PANTHER" id="PTHR30136">
    <property type="entry name" value="HELIX-TURN-HELIX TRANSCRIPTIONAL REGULATOR, ICLR FAMILY"/>
    <property type="match status" value="1"/>
</dbReference>
<keyword evidence="7" id="KW-1185">Reference proteome</keyword>
<keyword evidence="1" id="KW-0805">Transcription regulation</keyword>
<dbReference type="Pfam" id="PF01614">
    <property type="entry name" value="IclR_C"/>
    <property type="match status" value="1"/>
</dbReference>
<evidence type="ECO:0000313" key="6">
    <source>
        <dbReference type="EMBL" id="SDH99165.1"/>
    </source>
</evidence>
<evidence type="ECO:0000259" key="5">
    <source>
        <dbReference type="PROSITE" id="PS51078"/>
    </source>
</evidence>
<keyword evidence="2" id="KW-0238">DNA-binding</keyword>
<evidence type="ECO:0000256" key="2">
    <source>
        <dbReference type="ARBA" id="ARBA00023125"/>
    </source>
</evidence>
<dbReference type="Gene3D" id="3.30.450.40">
    <property type="match status" value="1"/>
</dbReference>
<dbReference type="GO" id="GO:0003700">
    <property type="term" value="F:DNA-binding transcription factor activity"/>
    <property type="evidence" value="ECO:0007669"/>
    <property type="project" value="TreeGrafter"/>
</dbReference>
<reference evidence="6 7" key="1">
    <citation type="submission" date="2016-10" db="EMBL/GenBank/DDBJ databases">
        <authorList>
            <person name="de Groot N.N."/>
        </authorList>
    </citation>
    <scope>NUCLEOTIDE SEQUENCE [LARGE SCALE GENOMIC DNA]</scope>
    <source>
        <strain evidence="6 7">DSM 21632</strain>
    </source>
</reference>
<evidence type="ECO:0000313" key="7">
    <source>
        <dbReference type="Proteomes" id="UP000199163"/>
    </source>
</evidence>
<sequence length="253" mass="28122">MLAATEEKKGIQSIELAYSVLKTISNADKPLTITEISKACGMSKSQLYRYLISLCKIGFLERKEDLTYSLGSELTLLGLRSIEKVDIREKAQPFIQELNDSLDETIALAIWGEIEGPIFISWEESKKPINLNVRVGSTMPLTQSATGKIFSAFYPREKTLPFIEKELEQNGKTLEEFETVMEGVKRDGYASINDYIPGITALSAPIFNQNKDLVAAMNVIGLSSVLNVSPESQAVQELLESCRILSRKLGYSI</sequence>
<dbReference type="InterPro" id="IPR029016">
    <property type="entry name" value="GAF-like_dom_sf"/>
</dbReference>
<dbReference type="GO" id="GO:0045892">
    <property type="term" value="P:negative regulation of DNA-templated transcription"/>
    <property type="evidence" value="ECO:0007669"/>
    <property type="project" value="TreeGrafter"/>
</dbReference>
<dbReference type="InterPro" id="IPR005471">
    <property type="entry name" value="Tscrpt_reg_IclR_N"/>
</dbReference>
<dbReference type="PROSITE" id="PS51078">
    <property type="entry name" value="ICLR_ED"/>
    <property type="match status" value="1"/>
</dbReference>